<name>A0A2S5KX15_9PROT</name>
<proteinExistence type="predicted"/>
<dbReference type="EMBL" id="PRLP01000007">
    <property type="protein sequence ID" value="PPC79039.1"/>
    <property type="molecule type" value="Genomic_DNA"/>
</dbReference>
<protein>
    <recommendedName>
        <fullName evidence="3">DUF72 domain-containing protein</fullName>
    </recommendedName>
</protein>
<dbReference type="InterPro" id="IPR002763">
    <property type="entry name" value="DUF72"/>
</dbReference>
<evidence type="ECO:0000313" key="1">
    <source>
        <dbReference type="EMBL" id="PPC79039.1"/>
    </source>
</evidence>
<dbReference type="InterPro" id="IPR036520">
    <property type="entry name" value="UPF0759_sf"/>
</dbReference>
<evidence type="ECO:0000313" key="2">
    <source>
        <dbReference type="Proteomes" id="UP000238196"/>
    </source>
</evidence>
<sequence>MSLNYYLGCPQWQHPRWKSILGAPEGQPLSLYAQTFNSVEGNTTFYSLPAPRQSERWRQQVPDHFRFAFKFPRQISHDAQLINCAQETTRFVHTMQPLLDVCGPFMLQLSAQFSASQLDSLWRFLDALPEHLDIAVEVRHPDFFAKGESERQLNRGLLERRISRVCFDSRALFSALPDDEATREAQRKKPRLPVHILDQMECPMVRFIGHPQLEKNTEFLRPWATKMSQWLAQGKHPYFFVHMPDIGDALQLAQLWHELINEVSYVAGTWSLPQKAEQPQQGLF</sequence>
<dbReference type="OrthoDB" id="9780310at2"/>
<reference evidence="1 2" key="1">
    <citation type="submission" date="2018-02" db="EMBL/GenBank/DDBJ databases">
        <title>novel marine gammaproteobacteria from coastal saline agro ecosystem.</title>
        <authorList>
            <person name="Krishnan R."/>
            <person name="Ramesh Kumar N."/>
        </authorList>
    </citation>
    <scope>NUCLEOTIDE SEQUENCE [LARGE SCALE GENOMIC DNA]</scope>
    <source>
        <strain evidence="1 2">228</strain>
    </source>
</reference>
<dbReference type="SUPFAM" id="SSF117396">
    <property type="entry name" value="TM1631-like"/>
    <property type="match status" value="1"/>
</dbReference>
<organism evidence="1 2">
    <name type="scientific">Proteobacteria bacterium 228</name>
    <dbReference type="NCBI Taxonomy" id="2083153"/>
    <lineage>
        <taxon>Bacteria</taxon>
        <taxon>Pseudomonadati</taxon>
        <taxon>Pseudomonadota</taxon>
    </lineage>
</organism>
<dbReference type="Proteomes" id="UP000238196">
    <property type="component" value="Unassembled WGS sequence"/>
</dbReference>
<accession>A0A2S5KX15</accession>
<evidence type="ECO:0008006" key="3">
    <source>
        <dbReference type="Google" id="ProtNLM"/>
    </source>
</evidence>
<dbReference type="PANTHER" id="PTHR30348">
    <property type="entry name" value="UNCHARACTERIZED PROTEIN YECE"/>
    <property type="match status" value="1"/>
</dbReference>
<dbReference type="PANTHER" id="PTHR30348:SF9">
    <property type="entry name" value="UPF0759 PROTEIN YECE"/>
    <property type="match status" value="1"/>
</dbReference>
<dbReference type="Gene3D" id="3.20.20.410">
    <property type="entry name" value="Protein of unknown function UPF0759"/>
    <property type="match status" value="1"/>
</dbReference>
<gene>
    <name evidence="1" type="ORF">C4K68_02485</name>
</gene>
<dbReference type="AlphaFoldDB" id="A0A2S5KX15"/>
<comment type="caution">
    <text evidence="1">The sequence shown here is derived from an EMBL/GenBank/DDBJ whole genome shotgun (WGS) entry which is preliminary data.</text>
</comment>
<dbReference type="Pfam" id="PF01904">
    <property type="entry name" value="DUF72"/>
    <property type="match status" value="1"/>
</dbReference>